<name>A0A3S0CLW4_9FLAO</name>
<feature type="transmembrane region" description="Helical" evidence="1">
    <location>
        <begin position="975"/>
        <end position="994"/>
    </location>
</feature>
<feature type="transmembrane region" description="Helical" evidence="1">
    <location>
        <begin position="1006"/>
        <end position="1031"/>
    </location>
</feature>
<feature type="transmembrane region" description="Helical" evidence="1">
    <location>
        <begin position="929"/>
        <end position="954"/>
    </location>
</feature>
<dbReference type="Gene3D" id="3.30.2090.10">
    <property type="entry name" value="Multidrug efflux transporter AcrB TolC docking domain, DN and DC subdomains"/>
    <property type="match status" value="2"/>
</dbReference>
<keyword evidence="1" id="KW-0812">Transmembrane</keyword>
<keyword evidence="3" id="KW-1185">Reference proteome</keyword>
<dbReference type="Proteomes" id="UP000267585">
    <property type="component" value="Unassembled WGS sequence"/>
</dbReference>
<evidence type="ECO:0000313" key="3">
    <source>
        <dbReference type="Proteomes" id="UP000267585"/>
    </source>
</evidence>
<feature type="transmembrane region" description="Helical" evidence="1">
    <location>
        <begin position="873"/>
        <end position="896"/>
    </location>
</feature>
<dbReference type="GO" id="GO:0042910">
    <property type="term" value="F:xenobiotic transmembrane transporter activity"/>
    <property type="evidence" value="ECO:0007669"/>
    <property type="project" value="TreeGrafter"/>
</dbReference>
<feature type="transmembrane region" description="Helical" evidence="1">
    <location>
        <begin position="460"/>
        <end position="483"/>
    </location>
</feature>
<keyword evidence="1" id="KW-0472">Membrane</keyword>
<dbReference type="InterPro" id="IPR001036">
    <property type="entry name" value="Acrflvin-R"/>
</dbReference>
<dbReference type="SUPFAM" id="SSF82714">
    <property type="entry name" value="Multidrug efflux transporter AcrB TolC docking domain, DN and DC subdomains"/>
    <property type="match status" value="2"/>
</dbReference>
<dbReference type="PRINTS" id="PR00702">
    <property type="entry name" value="ACRIFLAVINRP"/>
</dbReference>
<evidence type="ECO:0000313" key="2">
    <source>
        <dbReference type="EMBL" id="RTE54351.1"/>
    </source>
</evidence>
<dbReference type="GO" id="GO:0005886">
    <property type="term" value="C:plasma membrane"/>
    <property type="evidence" value="ECO:0007669"/>
    <property type="project" value="TreeGrafter"/>
</dbReference>
<protein>
    <submittedName>
        <fullName evidence="2">Efflux RND transporter permease subunit</fullName>
    </submittedName>
</protein>
<proteinExistence type="predicted"/>
<feature type="transmembrane region" description="Helical" evidence="1">
    <location>
        <begin position="382"/>
        <end position="407"/>
    </location>
</feature>
<feature type="transmembrane region" description="Helical" evidence="1">
    <location>
        <begin position="903"/>
        <end position="923"/>
    </location>
</feature>
<dbReference type="Gene3D" id="1.20.1640.10">
    <property type="entry name" value="Multidrug efflux transporter AcrB transmembrane domain"/>
    <property type="match status" value="2"/>
</dbReference>
<accession>A0A3S0CLW4</accession>
<feature type="transmembrane region" description="Helical" evidence="1">
    <location>
        <begin position="330"/>
        <end position="349"/>
    </location>
</feature>
<dbReference type="SUPFAM" id="SSF82866">
    <property type="entry name" value="Multidrug efflux transporter AcrB transmembrane domain"/>
    <property type="match status" value="2"/>
</dbReference>
<reference evidence="2 3" key="1">
    <citation type="submission" date="2018-11" db="EMBL/GenBank/DDBJ databases">
        <title>Arenibacter aquaticus sp.nov., a marine bacterium isolated from surface seawater in the South China Sea.</title>
        <authorList>
            <person name="Guo J."/>
            <person name="Sun J."/>
        </authorList>
    </citation>
    <scope>NUCLEOTIDE SEQUENCE [LARGE SCALE GENOMIC DNA]</scope>
    <source>
        <strain evidence="2 3">GUO666</strain>
    </source>
</reference>
<dbReference type="EMBL" id="RQPJ01000002">
    <property type="protein sequence ID" value="RTE54351.1"/>
    <property type="molecule type" value="Genomic_DNA"/>
</dbReference>
<feature type="transmembrane region" description="Helical" evidence="1">
    <location>
        <begin position="356"/>
        <end position="376"/>
    </location>
</feature>
<comment type="caution">
    <text evidence="2">The sequence shown here is derived from an EMBL/GenBank/DDBJ whole genome shotgun (WGS) entry which is preliminary data.</text>
</comment>
<keyword evidence="1" id="KW-1133">Transmembrane helix</keyword>
<dbReference type="SUPFAM" id="SSF82693">
    <property type="entry name" value="Multidrug efflux transporter AcrB pore domain, PN1, PN2, PC1 and PC2 subdomains"/>
    <property type="match status" value="2"/>
</dbReference>
<dbReference type="InterPro" id="IPR027463">
    <property type="entry name" value="AcrB_DN_DC_subdom"/>
</dbReference>
<dbReference type="OrthoDB" id="9798415at2"/>
<organism evidence="2 3">
    <name type="scientific">Arenibacter aquaticus</name>
    <dbReference type="NCBI Taxonomy" id="2489054"/>
    <lineage>
        <taxon>Bacteria</taxon>
        <taxon>Pseudomonadati</taxon>
        <taxon>Bacteroidota</taxon>
        <taxon>Flavobacteriia</taxon>
        <taxon>Flavobacteriales</taxon>
        <taxon>Flavobacteriaceae</taxon>
        <taxon>Arenibacter</taxon>
    </lineage>
</organism>
<dbReference type="PANTHER" id="PTHR32063">
    <property type="match status" value="1"/>
</dbReference>
<sequence length="1099" mass="121666">MRNVIAYFIKYHVAVNVVIVAFLVFGVVGALSLKSSFFPLTDSKNITINVTYPGASPQEVEEGIVLKIEDNLKGLEGVDRVTSNSRENSGVINVEIEKGRDIDFMLLEVKNAVDRVPSFPSGMEPLVVSKLETVRQTISFAISGENITLTALKHIGRQVENDIRAMEGISQINVTGYPDEEIEIAVNENSLLAYNVSFDDVAQAVSNANILVTGGNIKTNAEEFLIRANNRSYYGKELSNLIVRANSSGQTVRLKDVADIRDRFSETPNATYFNGNLAVNIAITSTNTEDLITSSEKVKAYIEEYNQKHNNVQLSVVSDQSVTLTQRTQLLTENAIMGMILVLVFLSLFLNTRLAFWVAFGLPVAFLGMFVFAGFFDVTINVLSLFGMIIVIGILVDDGIVIAENIYQNYEKGKPPIQAAVDGVMEVMPPIISAIITTILAFSIFLFLDSRIGEFFGEVSVIVILTLVVSLVEALIILPAHLAHSKALQPLDKKPKTGVAGLFAKLRIINEWGDNFMNWMRDRLYGPLLRFSLKYKILMFSVFVMLLFLSFGSIGGGIIRTSFFPRVASDRVSVDLLMPNGTHERVTDSIISLIEEKAKIVDKELTEKYLKGTGKQLFENMIRKVGPGSSTASLDINLLPGEERPDAIRSDLITNRLQELVGPVVGVESLIYGSGGNFGGSPISVSLLGNNIGELKAAKKELKTILENNALLKDVADNDPAGIKEIRLELKENAYLMGLDLRSVMNQVRAGFFGSQAQRFQRGQDEIRVWVRYDRTDRSSINDLDDMRISAPNGSKVPLKEIATYVIERGDVAINHLEGQREIQVSADIKDDKTTSATDIMNEIRTVIMPEIHSKYPTVTASYEGQNRETNKLFGSLKFVGLSVLMLIYITIAFTFRSFSQPLMLIVLVPFSITAVSWGHWIHDFPINVLSMLGIIALIGIMVNDGLVLIGKFNGNLREGMKFDDAIYEAGRSRFRAIFLTSITTIAGLAPLLLEKSRQAQFLKPMAISIAYGIGYATLLTLLMLPLLLAFSNKIKVGSKWLATGKEVSKEEVERAIKEQVEERHMQGFERHKNNGHLQEITAPVEGENVMANKLEEKK</sequence>
<dbReference type="Pfam" id="PF00873">
    <property type="entry name" value="ACR_tran"/>
    <property type="match status" value="1"/>
</dbReference>
<dbReference type="PANTHER" id="PTHR32063:SF33">
    <property type="entry name" value="RND SUPERFAMILY EFFLUX PUMP PERMEASE COMPONENT"/>
    <property type="match status" value="1"/>
</dbReference>
<evidence type="ECO:0000256" key="1">
    <source>
        <dbReference type="SAM" id="Phobius"/>
    </source>
</evidence>
<feature type="transmembrane region" description="Helical" evidence="1">
    <location>
        <begin position="427"/>
        <end position="448"/>
    </location>
</feature>
<dbReference type="Gene3D" id="3.30.70.1430">
    <property type="entry name" value="Multidrug efflux transporter AcrB pore domain"/>
    <property type="match status" value="2"/>
</dbReference>
<dbReference type="RefSeq" id="WP_126161084.1">
    <property type="nucleotide sequence ID" value="NZ_RQPJ01000002.1"/>
</dbReference>
<gene>
    <name evidence="2" type="ORF">EHW67_04075</name>
</gene>
<feature type="transmembrane region" description="Helical" evidence="1">
    <location>
        <begin position="537"/>
        <end position="559"/>
    </location>
</feature>
<dbReference type="Gene3D" id="3.30.70.1320">
    <property type="entry name" value="Multidrug efflux transporter AcrB pore domain like"/>
    <property type="match status" value="1"/>
</dbReference>
<dbReference type="Gene3D" id="3.30.70.1440">
    <property type="entry name" value="Multidrug efflux transporter AcrB pore domain"/>
    <property type="match status" value="1"/>
</dbReference>
<dbReference type="AlphaFoldDB" id="A0A3S0CLW4"/>
<feature type="transmembrane region" description="Helical" evidence="1">
    <location>
        <begin position="12"/>
        <end position="33"/>
    </location>
</feature>